<dbReference type="EMBL" id="KK107293">
    <property type="protein sequence ID" value="EZA53197.1"/>
    <property type="molecule type" value="Genomic_DNA"/>
</dbReference>
<evidence type="ECO:0000256" key="1">
    <source>
        <dbReference type="SAM" id="SignalP"/>
    </source>
</evidence>
<evidence type="ECO:0000313" key="2">
    <source>
        <dbReference type="EMBL" id="EZA53197.1"/>
    </source>
</evidence>
<keyword evidence="3" id="KW-1185">Reference proteome</keyword>
<dbReference type="AlphaFoldDB" id="A0A026WAS6"/>
<sequence>MLTIIILLIQTTKANSHFGHPESQSGSSSIDFNPVTKALGRSKLQDNIGADEEKRLDSTIESMRKANTRGRAFSRYANANDRWRRAS</sequence>
<organism evidence="2 3">
    <name type="scientific">Ooceraea biroi</name>
    <name type="common">Clonal raider ant</name>
    <name type="synonym">Cerapachys biroi</name>
    <dbReference type="NCBI Taxonomy" id="2015173"/>
    <lineage>
        <taxon>Eukaryota</taxon>
        <taxon>Metazoa</taxon>
        <taxon>Ecdysozoa</taxon>
        <taxon>Arthropoda</taxon>
        <taxon>Hexapoda</taxon>
        <taxon>Insecta</taxon>
        <taxon>Pterygota</taxon>
        <taxon>Neoptera</taxon>
        <taxon>Endopterygota</taxon>
        <taxon>Hymenoptera</taxon>
        <taxon>Apocrita</taxon>
        <taxon>Aculeata</taxon>
        <taxon>Formicoidea</taxon>
        <taxon>Formicidae</taxon>
        <taxon>Dorylinae</taxon>
        <taxon>Ooceraea</taxon>
    </lineage>
</organism>
<feature type="signal peptide" evidence="1">
    <location>
        <begin position="1"/>
        <end position="16"/>
    </location>
</feature>
<protein>
    <submittedName>
        <fullName evidence="2">Uncharacterized protein</fullName>
    </submittedName>
</protein>
<gene>
    <name evidence="2" type="ORF">X777_06276</name>
</gene>
<dbReference type="Proteomes" id="UP000053097">
    <property type="component" value="Unassembled WGS sequence"/>
</dbReference>
<reference evidence="2 3" key="1">
    <citation type="journal article" date="2014" name="Curr. Biol.">
        <title>The genome of the clonal raider ant Cerapachys biroi.</title>
        <authorList>
            <person name="Oxley P.R."/>
            <person name="Ji L."/>
            <person name="Fetter-Pruneda I."/>
            <person name="McKenzie S.K."/>
            <person name="Li C."/>
            <person name="Hu H."/>
            <person name="Zhang G."/>
            <person name="Kronauer D.J."/>
        </authorList>
    </citation>
    <scope>NUCLEOTIDE SEQUENCE [LARGE SCALE GENOMIC DNA]</scope>
</reference>
<feature type="chain" id="PRO_5001545645" evidence="1">
    <location>
        <begin position="17"/>
        <end position="87"/>
    </location>
</feature>
<evidence type="ECO:0000313" key="3">
    <source>
        <dbReference type="Proteomes" id="UP000053097"/>
    </source>
</evidence>
<keyword evidence="1" id="KW-0732">Signal</keyword>
<proteinExistence type="predicted"/>
<accession>A0A026WAS6</accession>
<name>A0A026WAS6_OOCBI</name>